<evidence type="ECO:0000256" key="5">
    <source>
        <dbReference type="PROSITE-ProRule" id="PRU00076"/>
    </source>
</evidence>
<keyword evidence="11" id="KW-1185">Reference proteome</keyword>
<organism evidence="10 11">
    <name type="scientific">Holothuria leucospilota</name>
    <name type="common">Black long sea cucumber</name>
    <name type="synonym">Mertensiothuria leucospilota</name>
    <dbReference type="NCBI Taxonomy" id="206669"/>
    <lineage>
        <taxon>Eukaryota</taxon>
        <taxon>Metazoa</taxon>
        <taxon>Echinodermata</taxon>
        <taxon>Eleutherozoa</taxon>
        <taxon>Echinozoa</taxon>
        <taxon>Holothuroidea</taxon>
        <taxon>Aspidochirotacea</taxon>
        <taxon>Aspidochirotida</taxon>
        <taxon>Holothuriidae</taxon>
        <taxon>Holothuria</taxon>
    </lineage>
</organism>
<dbReference type="InterPro" id="IPR002049">
    <property type="entry name" value="LE_dom"/>
</dbReference>
<dbReference type="InterPro" id="IPR000742">
    <property type="entry name" value="EGF"/>
</dbReference>
<dbReference type="Pfam" id="PF23106">
    <property type="entry name" value="EGF_Teneurin"/>
    <property type="match status" value="1"/>
</dbReference>
<evidence type="ECO:0000256" key="1">
    <source>
        <dbReference type="ARBA" id="ARBA00022536"/>
    </source>
</evidence>
<keyword evidence="4 5" id="KW-1015">Disulfide bond</keyword>
<evidence type="ECO:0000259" key="9">
    <source>
        <dbReference type="PROSITE" id="PS50026"/>
    </source>
</evidence>
<evidence type="ECO:0000256" key="7">
    <source>
        <dbReference type="SAM" id="Phobius"/>
    </source>
</evidence>
<dbReference type="SMART" id="SM00180">
    <property type="entry name" value="EGF_Lam"/>
    <property type="match status" value="3"/>
</dbReference>
<dbReference type="FunFam" id="2.170.300.10:FF:000041">
    <property type="entry name" value="Tyrosine protein kinase receptor tie-1, putative"/>
    <property type="match status" value="1"/>
</dbReference>
<keyword evidence="1 5" id="KW-0245">EGF-like domain</keyword>
<dbReference type="OrthoDB" id="409374at2759"/>
<evidence type="ECO:0000256" key="4">
    <source>
        <dbReference type="ARBA" id="ARBA00023157"/>
    </source>
</evidence>
<reference evidence="10" key="1">
    <citation type="submission" date="2021-10" db="EMBL/GenBank/DDBJ databases">
        <title>Tropical sea cucumber genome reveals ecological adaptation and Cuvierian tubules defense mechanism.</title>
        <authorList>
            <person name="Chen T."/>
        </authorList>
    </citation>
    <scope>NUCLEOTIDE SEQUENCE</scope>
    <source>
        <strain evidence="10">Nanhai2018</strain>
        <tissue evidence="10">Muscle</tissue>
    </source>
</reference>
<dbReference type="AlphaFoldDB" id="A0A9Q1BZI6"/>
<sequence length="481" mass="52730">MSHIPNAVLLLVLFSCWICGTISSAISEDEDHICRKTRLVKLLDHVGQQDDWSCENYFPFQSCKKIRSGDVNFDEVFIPAEELICCPGWMRDDLGFCRLACPEGLYGEDCRQPCHCVHGHNGQNCDPVDGQCECQEGWTGRDCNERCPPGSFGKNCNESTLPCLNEGINDPLTGECLCPVTHQGEFCGEQCPSCVVECHNCADSHTEVCDTVIAACRCKAGWTGYFCTEPCPSGSGGMFCAEECCSGNGLCLDGSKSCRCNDGYRGENCEEKCDEGTFGPDCSQKCLWPHCDHVTGQCHQCPIGYTGESCTSICSEGRWGPGCNESCHCEADELCDIFTGTCSEVKITDYSRGDEPQPSVTITGALTAAGGLVLLVLVAIIMYVSIKCLKRKDTQSTPNEAFPSLNIKSDTSSNKRVNDSNGELRKDDYSSVYQEIDDYPSRYTKPALPSAPPGIPLYKDQPSYERVLNQFDPDYLVPDVK</sequence>
<dbReference type="Proteomes" id="UP001152320">
    <property type="component" value="Chromosome 9"/>
</dbReference>
<keyword evidence="7" id="KW-1133">Transmembrane helix</keyword>
<proteinExistence type="predicted"/>
<dbReference type="Gene3D" id="2.170.300.10">
    <property type="entry name" value="Tie2 ligand-binding domain superfamily"/>
    <property type="match status" value="2"/>
</dbReference>
<dbReference type="InterPro" id="IPR042635">
    <property type="entry name" value="MEGF10/SREC1/2-like"/>
</dbReference>
<evidence type="ECO:0000256" key="2">
    <source>
        <dbReference type="ARBA" id="ARBA00022729"/>
    </source>
</evidence>
<accession>A0A9Q1BZI6</accession>
<gene>
    <name evidence="10" type="ORF">HOLleu_19553</name>
</gene>
<evidence type="ECO:0000256" key="8">
    <source>
        <dbReference type="SAM" id="SignalP"/>
    </source>
</evidence>
<protein>
    <submittedName>
        <fullName evidence="10">Multiple epidermal growth factor-like domains protein 6</fullName>
    </submittedName>
</protein>
<feature type="chain" id="PRO_5040351283" evidence="8">
    <location>
        <begin position="24"/>
        <end position="481"/>
    </location>
</feature>
<dbReference type="GO" id="GO:0005044">
    <property type="term" value="F:scavenger receptor activity"/>
    <property type="evidence" value="ECO:0007669"/>
    <property type="project" value="InterPro"/>
</dbReference>
<comment type="caution">
    <text evidence="5">Lacks conserved residue(s) required for the propagation of feature annotation.</text>
</comment>
<comment type="caution">
    <text evidence="10">The sequence shown here is derived from an EMBL/GenBank/DDBJ whole genome shotgun (WGS) entry which is preliminary data.</text>
</comment>
<feature type="transmembrane region" description="Helical" evidence="7">
    <location>
        <begin position="365"/>
        <end position="386"/>
    </location>
</feature>
<evidence type="ECO:0000256" key="3">
    <source>
        <dbReference type="ARBA" id="ARBA00022737"/>
    </source>
</evidence>
<feature type="domain" description="EGF-like" evidence="9">
    <location>
        <begin position="236"/>
        <end position="270"/>
    </location>
</feature>
<keyword evidence="7" id="KW-0472">Membrane</keyword>
<feature type="compositionally biased region" description="Polar residues" evidence="6">
    <location>
        <begin position="406"/>
        <end position="415"/>
    </location>
</feature>
<feature type="disulfide bond" evidence="5">
    <location>
        <begin position="260"/>
        <end position="269"/>
    </location>
</feature>
<name>A0A9Q1BZI6_HOLLE</name>
<keyword evidence="2 8" id="KW-0732">Signal</keyword>
<evidence type="ECO:0000313" key="10">
    <source>
        <dbReference type="EMBL" id="KAJ8035777.1"/>
    </source>
</evidence>
<evidence type="ECO:0000313" key="11">
    <source>
        <dbReference type="Proteomes" id="UP001152320"/>
    </source>
</evidence>
<dbReference type="PROSITE" id="PS00022">
    <property type="entry name" value="EGF_1"/>
    <property type="match status" value="4"/>
</dbReference>
<keyword evidence="3" id="KW-0677">Repeat</keyword>
<dbReference type="PROSITE" id="PS50026">
    <property type="entry name" value="EGF_3"/>
    <property type="match status" value="1"/>
</dbReference>
<dbReference type="SMART" id="SM00181">
    <property type="entry name" value="EGF"/>
    <property type="match status" value="5"/>
</dbReference>
<feature type="region of interest" description="Disordered" evidence="6">
    <location>
        <begin position="395"/>
        <end position="424"/>
    </location>
</feature>
<dbReference type="EMBL" id="JAIZAY010000009">
    <property type="protein sequence ID" value="KAJ8035777.1"/>
    <property type="molecule type" value="Genomic_DNA"/>
</dbReference>
<keyword evidence="7" id="KW-0812">Transmembrane</keyword>
<dbReference type="CDD" id="cd00055">
    <property type="entry name" value="EGF_Lam"/>
    <property type="match status" value="1"/>
</dbReference>
<feature type="signal peptide" evidence="8">
    <location>
        <begin position="1"/>
        <end position="23"/>
    </location>
</feature>
<evidence type="ECO:0000256" key="6">
    <source>
        <dbReference type="SAM" id="MobiDB-lite"/>
    </source>
</evidence>
<dbReference type="PRINTS" id="PR00011">
    <property type="entry name" value="EGFLAMININ"/>
</dbReference>
<dbReference type="PANTHER" id="PTHR24043:SF8">
    <property type="entry name" value="EGF-LIKE DOMAIN-CONTAINING PROTEIN"/>
    <property type="match status" value="1"/>
</dbReference>
<dbReference type="PANTHER" id="PTHR24043">
    <property type="entry name" value="SCAVENGER RECEPTOR CLASS F"/>
    <property type="match status" value="1"/>
</dbReference>